<dbReference type="Gene3D" id="3.40.50.620">
    <property type="entry name" value="HUPs"/>
    <property type="match status" value="1"/>
</dbReference>
<dbReference type="HAMAP" id="MF_00144">
    <property type="entry name" value="tRNA_thiouridyl_MnmA"/>
    <property type="match status" value="1"/>
</dbReference>
<evidence type="ECO:0000256" key="8">
    <source>
        <dbReference type="ARBA" id="ARBA00022840"/>
    </source>
</evidence>
<dbReference type="GO" id="GO:0000049">
    <property type="term" value="F:tRNA binding"/>
    <property type="evidence" value="ECO:0007669"/>
    <property type="project" value="UniProtKB-KW"/>
</dbReference>
<dbReference type="InterPro" id="IPR014729">
    <property type="entry name" value="Rossmann-like_a/b/a_fold"/>
</dbReference>
<dbReference type="PANTHER" id="PTHR11933">
    <property type="entry name" value="TRNA 5-METHYLAMINOMETHYL-2-THIOURIDYLATE -METHYLTRANSFERASE"/>
    <property type="match status" value="1"/>
</dbReference>
<dbReference type="EC" id="2.8.1.14" evidence="3"/>
<comment type="caution">
    <text evidence="14">The sequence shown here is derived from an EMBL/GenBank/DDBJ whole genome shotgun (WGS) entry which is preliminary data.</text>
</comment>
<dbReference type="FunFam" id="3.40.50.620:FF:000115">
    <property type="entry name" value="tRNA-specific 2-thiouridylase MnmA"/>
    <property type="match status" value="1"/>
</dbReference>
<dbReference type="InterPro" id="IPR023382">
    <property type="entry name" value="MnmA-like_central_sf"/>
</dbReference>
<keyword evidence="7" id="KW-0547">Nucleotide-binding</keyword>
<evidence type="ECO:0000256" key="7">
    <source>
        <dbReference type="ARBA" id="ARBA00022741"/>
    </source>
</evidence>
<dbReference type="CDD" id="cd01998">
    <property type="entry name" value="MnmA_TRMU-like"/>
    <property type="match status" value="1"/>
</dbReference>
<dbReference type="Pfam" id="PF20258">
    <property type="entry name" value="tRNA_Me_trans_C"/>
    <property type="match status" value="1"/>
</dbReference>
<feature type="domain" description="tRNA-specific 2-thiouridylase MnmA-like central" evidence="13">
    <location>
        <begin position="239"/>
        <end position="305"/>
    </location>
</feature>
<accession>A0AB34JGF7</accession>
<keyword evidence="9" id="KW-0694">RNA-binding</keyword>
<name>A0AB34JGF7_PRYPA</name>
<dbReference type="InterPro" id="IPR046885">
    <property type="entry name" value="MnmA-like_C"/>
</dbReference>
<protein>
    <recommendedName>
        <fullName evidence="3">tRNA-5-taurinomethyluridine 2-sulfurtransferase</fullName>
        <ecNumber evidence="3">2.8.1.14</ecNumber>
    </recommendedName>
</protein>
<proteinExistence type="inferred from homology"/>
<keyword evidence="10" id="KW-1015">Disulfide bond</keyword>
<evidence type="ECO:0000259" key="12">
    <source>
        <dbReference type="Pfam" id="PF20258"/>
    </source>
</evidence>
<gene>
    <name evidence="14" type="ORF">AB1Y20_023506</name>
</gene>
<evidence type="ECO:0000256" key="2">
    <source>
        <dbReference type="ARBA" id="ARBA00006191"/>
    </source>
</evidence>
<evidence type="ECO:0000313" key="14">
    <source>
        <dbReference type="EMBL" id="KAL1520028.1"/>
    </source>
</evidence>
<evidence type="ECO:0000256" key="11">
    <source>
        <dbReference type="ARBA" id="ARBA00049564"/>
    </source>
</evidence>
<evidence type="ECO:0000256" key="1">
    <source>
        <dbReference type="ARBA" id="ARBA00003986"/>
    </source>
</evidence>
<dbReference type="GO" id="GO:0002143">
    <property type="term" value="P:tRNA wobble position uridine thiolation"/>
    <property type="evidence" value="ECO:0007669"/>
    <property type="project" value="TreeGrafter"/>
</dbReference>
<reference evidence="14 15" key="1">
    <citation type="journal article" date="2024" name="Science">
        <title>Giant polyketide synthase enzymes in the biosynthesis of giant marine polyether toxins.</title>
        <authorList>
            <person name="Fallon T.R."/>
            <person name="Shende V.V."/>
            <person name="Wierzbicki I.H."/>
            <person name="Pendleton A.L."/>
            <person name="Watervoot N.F."/>
            <person name="Auber R.P."/>
            <person name="Gonzalez D.J."/>
            <person name="Wisecaver J.H."/>
            <person name="Moore B.S."/>
        </authorList>
    </citation>
    <scope>NUCLEOTIDE SEQUENCE [LARGE SCALE GENOMIC DNA]</scope>
    <source>
        <strain evidence="14 15">12B1</strain>
    </source>
</reference>
<dbReference type="InterPro" id="IPR004506">
    <property type="entry name" value="MnmA-like"/>
</dbReference>
<dbReference type="Pfam" id="PF20259">
    <property type="entry name" value="tRNA_Me_trans_M"/>
    <property type="match status" value="1"/>
</dbReference>
<dbReference type="Pfam" id="PF03054">
    <property type="entry name" value="tRNA_Me_trans"/>
    <property type="match status" value="1"/>
</dbReference>
<evidence type="ECO:0000259" key="13">
    <source>
        <dbReference type="Pfam" id="PF20259"/>
    </source>
</evidence>
<dbReference type="GO" id="GO:0005524">
    <property type="term" value="F:ATP binding"/>
    <property type="evidence" value="ECO:0007669"/>
    <property type="project" value="UniProtKB-KW"/>
</dbReference>
<keyword evidence="8" id="KW-0067">ATP-binding</keyword>
<dbReference type="EMBL" id="JBGBPQ010000009">
    <property type="protein sequence ID" value="KAL1520028.1"/>
    <property type="molecule type" value="Genomic_DNA"/>
</dbReference>
<comment type="catalytic activity">
    <reaction evidence="11">
        <text>5-taurinomethyluridine(34) in tRNA + S-sulfanyl-L-cysteinyl-[protein] + AH2 + ATP = 5-taurinomethyl-2-thiouridine(34) in tRNA + L-cysteinyl-[protein] + A + AMP + diphosphate + H(+)</text>
        <dbReference type="Rhea" id="RHEA:47040"/>
        <dbReference type="Rhea" id="RHEA-COMP:10131"/>
        <dbReference type="Rhea" id="RHEA-COMP:11726"/>
        <dbReference type="Rhea" id="RHEA-COMP:11732"/>
        <dbReference type="Rhea" id="RHEA-COMP:11733"/>
        <dbReference type="ChEBI" id="CHEBI:13193"/>
        <dbReference type="ChEBI" id="CHEBI:15378"/>
        <dbReference type="ChEBI" id="CHEBI:17499"/>
        <dbReference type="ChEBI" id="CHEBI:29950"/>
        <dbReference type="ChEBI" id="CHEBI:30616"/>
        <dbReference type="ChEBI" id="CHEBI:33019"/>
        <dbReference type="ChEBI" id="CHEBI:61963"/>
        <dbReference type="ChEBI" id="CHEBI:87171"/>
        <dbReference type="ChEBI" id="CHEBI:87172"/>
        <dbReference type="ChEBI" id="CHEBI:456215"/>
        <dbReference type="EC" id="2.8.1.14"/>
    </reaction>
</comment>
<dbReference type="GO" id="GO:0061708">
    <property type="term" value="F:tRNA-5-taurinomethyluridine 2-sulfurtransferase"/>
    <property type="evidence" value="ECO:0007669"/>
    <property type="project" value="UniProtKB-EC"/>
</dbReference>
<dbReference type="Gene3D" id="2.30.30.280">
    <property type="entry name" value="Adenine nucleotide alpha hydrolases-like domains"/>
    <property type="match status" value="1"/>
</dbReference>
<feature type="domain" description="tRNA-specific 2-thiouridylase MnmA-like C-terminal" evidence="12">
    <location>
        <begin position="317"/>
        <end position="397"/>
    </location>
</feature>
<keyword evidence="15" id="KW-1185">Reference proteome</keyword>
<comment type="similarity">
    <text evidence="2">Belongs to the MnmA/TRMU family.</text>
</comment>
<dbReference type="Gene3D" id="2.40.30.10">
    <property type="entry name" value="Translation factors"/>
    <property type="match status" value="1"/>
</dbReference>
<evidence type="ECO:0000256" key="4">
    <source>
        <dbReference type="ARBA" id="ARBA00022555"/>
    </source>
</evidence>
<evidence type="ECO:0000313" key="15">
    <source>
        <dbReference type="Proteomes" id="UP001515480"/>
    </source>
</evidence>
<dbReference type="InterPro" id="IPR046884">
    <property type="entry name" value="MnmA-like_central"/>
</dbReference>
<keyword evidence="4" id="KW-0820">tRNA-binding</keyword>
<evidence type="ECO:0000256" key="6">
    <source>
        <dbReference type="ARBA" id="ARBA00022694"/>
    </source>
</evidence>
<evidence type="ECO:0000256" key="5">
    <source>
        <dbReference type="ARBA" id="ARBA00022679"/>
    </source>
</evidence>
<evidence type="ECO:0000256" key="3">
    <source>
        <dbReference type="ARBA" id="ARBA00011953"/>
    </source>
</evidence>
<evidence type="ECO:0000256" key="9">
    <source>
        <dbReference type="ARBA" id="ARBA00022884"/>
    </source>
</evidence>
<dbReference type="PANTHER" id="PTHR11933:SF5">
    <property type="entry name" value="MITOCHONDRIAL TRNA-SPECIFIC 2-THIOURIDYLASE 1"/>
    <property type="match status" value="1"/>
</dbReference>
<dbReference type="Proteomes" id="UP001515480">
    <property type="component" value="Unassembled WGS sequence"/>
</dbReference>
<evidence type="ECO:0000256" key="10">
    <source>
        <dbReference type="ARBA" id="ARBA00023157"/>
    </source>
</evidence>
<organism evidence="14 15">
    <name type="scientific">Prymnesium parvum</name>
    <name type="common">Toxic golden alga</name>
    <dbReference type="NCBI Taxonomy" id="97485"/>
    <lineage>
        <taxon>Eukaryota</taxon>
        <taxon>Haptista</taxon>
        <taxon>Haptophyta</taxon>
        <taxon>Prymnesiophyceae</taxon>
        <taxon>Prymnesiales</taxon>
        <taxon>Prymnesiaceae</taxon>
        <taxon>Prymnesium</taxon>
    </lineage>
</organism>
<sequence length="414" mass="46133">MALIGRAAASSALRRWSCAAERLVQHSQRRLATVAVGISGGVDSAVAALLLKRQGHEVIGLHMRSWDVKDESVPEGEMSCVEKERHDAERLCRHLGIGFHEVDFVREYWSLVFEPFLQSYRHGTTPNPDVACNRYIKFDLFHQHALSLGAQHVATGHYARLRRDERTGRMQLLKAVDESKDQSYFLSCVQQQALPQVIFPLGGLPKVEVRRLAREAELHVASKKDSVGICFVGKRRFGRFIAEYLECTSGPFVCVETGMTVGTHRGHPLYTPGAKARIGGLAEQEDRKKWYVVAKSAQENTVYVCLGADHRALKTSALLTDTPSWVAGDAPDALRLANESVLRCQARVRYQQPLNACEVRLSEDRLDVAFEQPIDYVAEQQVLAMYDGEVCLGGATISQRLENVMPLEGVQIHG</sequence>
<dbReference type="NCBIfam" id="NF001138">
    <property type="entry name" value="PRK00143.1"/>
    <property type="match status" value="1"/>
</dbReference>
<dbReference type="AlphaFoldDB" id="A0AB34JGF7"/>
<keyword evidence="6" id="KW-0819">tRNA processing</keyword>
<comment type="function">
    <text evidence="1">Catalyzes the 2-thiolation of uridine at the wobble position (U34) of mitochondrial tRNA(Lys), tRNA(Glu) and tRNA(Gln). Required for the formation of 5-taurinomethyl-2-thiouridine (tm5s2U) of mitochondrial tRNA(Lys), tRNA(Glu), and tRNA(Gln) at the wobble position. ATP is required to activate the C2 atom of the wobble base.</text>
</comment>
<dbReference type="NCBIfam" id="TIGR00420">
    <property type="entry name" value="trmU"/>
    <property type="match status" value="1"/>
</dbReference>
<dbReference type="SUPFAM" id="SSF52402">
    <property type="entry name" value="Adenine nucleotide alpha hydrolases-like"/>
    <property type="match status" value="1"/>
</dbReference>
<keyword evidence="5" id="KW-0808">Transferase</keyword>